<dbReference type="OrthoDB" id="9214535at2759"/>
<proteinExistence type="predicted"/>
<name>A0A1D1W310_RAMVA</name>
<organism evidence="1 2">
    <name type="scientific">Ramazzottius varieornatus</name>
    <name type="common">Water bear</name>
    <name type="synonym">Tardigrade</name>
    <dbReference type="NCBI Taxonomy" id="947166"/>
    <lineage>
        <taxon>Eukaryota</taxon>
        <taxon>Metazoa</taxon>
        <taxon>Ecdysozoa</taxon>
        <taxon>Tardigrada</taxon>
        <taxon>Eutardigrada</taxon>
        <taxon>Parachela</taxon>
        <taxon>Hypsibioidea</taxon>
        <taxon>Ramazzottiidae</taxon>
        <taxon>Ramazzottius</taxon>
    </lineage>
</organism>
<sequence>MVTWRMCYSLYVVQSRTYNSSAAGVHQYRVHTQSSKWVYNRCGLTNAEWISCLKMTVNGAPVRSLHGRSKDGPACRAPGCEAEREALSHVLGSCHKGNLLRNARHNKIRPMIAEVLRGKDGLEVEVPCIAENGSSRRVDIIIIDRGKSQAWIVDLTVRYEGGEQQATEVDNEKKRIYEPCVRDLKGKYRMEEYEVEVIGLYTQIFGTGSASREKIFLAYGKPSTSLSLSFWKTDQVSTGRKSCAFFRAD</sequence>
<accession>A0A1D1W310</accession>
<gene>
    <name evidence="1" type="primary">RvY_17698-1</name>
    <name evidence="1" type="synonym">RvY_17698.1</name>
    <name evidence="1" type="ORF">RvY_17698</name>
</gene>
<evidence type="ECO:0000313" key="1">
    <source>
        <dbReference type="EMBL" id="GAV07920.1"/>
    </source>
</evidence>
<evidence type="ECO:0008006" key="3">
    <source>
        <dbReference type="Google" id="ProtNLM"/>
    </source>
</evidence>
<dbReference type="AlphaFoldDB" id="A0A1D1W310"/>
<dbReference type="EMBL" id="BDGG01000016">
    <property type="protein sequence ID" value="GAV07920.1"/>
    <property type="molecule type" value="Genomic_DNA"/>
</dbReference>
<reference evidence="1 2" key="1">
    <citation type="journal article" date="2016" name="Nat. Commun.">
        <title>Extremotolerant tardigrade genome and improved radiotolerance of human cultured cells by tardigrade-unique protein.</title>
        <authorList>
            <person name="Hashimoto T."/>
            <person name="Horikawa D.D."/>
            <person name="Saito Y."/>
            <person name="Kuwahara H."/>
            <person name="Kozuka-Hata H."/>
            <person name="Shin-I T."/>
            <person name="Minakuchi Y."/>
            <person name="Ohishi K."/>
            <person name="Motoyama A."/>
            <person name="Aizu T."/>
            <person name="Enomoto A."/>
            <person name="Kondo K."/>
            <person name="Tanaka S."/>
            <person name="Hara Y."/>
            <person name="Koshikawa S."/>
            <person name="Sagara H."/>
            <person name="Miura T."/>
            <person name="Yokobori S."/>
            <person name="Miyagawa K."/>
            <person name="Suzuki Y."/>
            <person name="Kubo T."/>
            <person name="Oyama M."/>
            <person name="Kohara Y."/>
            <person name="Fujiyama A."/>
            <person name="Arakawa K."/>
            <person name="Katayama T."/>
            <person name="Toyoda A."/>
            <person name="Kunieda T."/>
        </authorList>
    </citation>
    <scope>NUCLEOTIDE SEQUENCE [LARGE SCALE GENOMIC DNA]</scope>
    <source>
        <strain evidence="1 2">YOKOZUNA-1</strain>
    </source>
</reference>
<keyword evidence="2" id="KW-1185">Reference proteome</keyword>
<dbReference type="Proteomes" id="UP000186922">
    <property type="component" value="Unassembled WGS sequence"/>
</dbReference>
<protein>
    <recommendedName>
        <fullName evidence="3">Reverse transcriptase</fullName>
    </recommendedName>
</protein>
<evidence type="ECO:0000313" key="2">
    <source>
        <dbReference type="Proteomes" id="UP000186922"/>
    </source>
</evidence>
<comment type="caution">
    <text evidence="1">The sequence shown here is derived from an EMBL/GenBank/DDBJ whole genome shotgun (WGS) entry which is preliminary data.</text>
</comment>